<dbReference type="Proteomes" id="UP000814176">
    <property type="component" value="Unassembled WGS sequence"/>
</dbReference>
<keyword evidence="2" id="KW-1185">Reference proteome</keyword>
<evidence type="ECO:0000313" key="2">
    <source>
        <dbReference type="Proteomes" id="UP000814176"/>
    </source>
</evidence>
<dbReference type="RefSeq" id="XP_047774030.1">
    <property type="nucleotide sequence ID" value="XM_047917802.1"/>
</dbReference>
<dbReference type="EMBL" id="JADCUA010000029">
    <property type="protein sequence ID" value="KAH9830769.1"/>
    <property type="molecule type" value="Genomic_DNA"/>
</dbReference>
<name>A0ABQ8K226_9APHY</name>
<organism evidence="1 2">
    <name type="scientific">Rhodofomes roseus</name>
    <dbReference type="NCBI Taxonomy" id="34475"/>
    <lineage>
        <taxon>Eukaryota</taxon>
        <taxon>Fungi</taxon>
        <taxon>Dikarya</taxon>
        <taxon>Basidiomycota</taxon>
        <taxon>Agaricomycotina</taxon>
        <taxon>Agaricomycetes</taxon>
        <taxon>Polyporales</taxon>
        <taxon>Rhodofomes</taxon>
    </lineage>
</organism>
<sequence length="208" mass="23571">MDSCQCSAHIWPLLPIEQNCILSACSAQISPTQHQVRGRRGALSPSPVRERTTRVARRTRASISHDVRRYHYRCIRSRLWLTLYSSLQDTRDHPPRRLSVPAAPEHWSAMRVHKLRGYRIPPSDDSDACSTLLDRNFVHSLAQAWPYDRLIDIHTSAGASHDIGWIYHCATISSSLDASHSIGAQHYIYSAHSHTAWTEPCLSTIRSA</sequence>
<dbReference type="GeneID" id="71998534"/>
<reference evidence="1 2" key="1">
    <citation type="journal article" date="2021" name="Environ. Microbiol.">
        <title>Gene family expansions and transcriptome signatures uncover fungal adaptations to wood decay.</title>
        <authorList>
            <person name="Hage H."/>
            <person name="Miyauchi S."/>
            <person name="Viragh M."/>
            <person name="Drula E."/>
            <person name="Min B."/>
            <person name="Chaduli D."/>
            <person name="Navarro D."/>
            <person name="Favel A."/>
            <person name="Norest M."/>
            <person name="Lesage-Meessen L."/>
            <person name="Balint B."/>
            <person name="Merenyi Z."/>
            <person name="de Eugenio L."/>
            <person name="Morin E."/>
            <person name="Martinez A.T."/>
            <person name="Baldrian P."/>
            <person name="Stursova M."/>
            <person name="Martinez M.J."/>
            <person name="Novotny C."/>
            <person name="Magnuson J.K."/>
            <person name="Spatafora J.W."/>
            <person name="Maurice S."/>
            <person name="Pangilinan J."/>
            <person name="Andreopoulos W."/>
            <person name="LaButti K."/>
            <person name="Hundley H."/>
            <person name="Na H."/>
            <person name="Kuo A."/>
            <person name="Barry K."/>
            <person name="Lipzen A."/>
            <person name="Henrissat B."/>
            <person name="Riley R."/>
            <person name="Ahrendt S."/>
            <person name="Nagy L.G."/>
            <person name="Grigoriev I.V."/>
            <person name="Martin F."/>
            <person name="Rosso M.N."/>
        </authorList>
    </citation>
    <scope>NUCLEOTIDE SEQUENCE [LARGE SCALE GENOMIC DNA]</scope>
    <source>
        <strain evidence="1 2">CIRM-BRFM 1785</strain>
    </source>
</reference>
<gene>
    <name evidence="1" type="ORF">C8Q71DRAFT_321628</name>
</gene>
<accession>A0ABQ8K226</accession>
<comment type="caution">
    <text evidence="1">The sequence shown here is derived from an EMBL/GenBank/DDBJ whole genome shotgun (WGS) entry which is preliminary data.</text>
</comment>
<proteinExistence type="predicted"/>
<evidence type="ECO:0000313" key="1">
    <source>
        <dbReference type="EMBL" id="KAH9830769.1"/>
    </source>
</evidence>
<protein>
    <submittedName>
        <fullName evidence="1">Uncharacterized protein</fullName>
    </submittedName>
</protein>